<feature type="transmembrane region" description="Helical" evidence="5">
    <location>
        <begin position="82"/>
        <end position="101"/>
    </location>
</feature>
<reference evidence="7" key="1">
    <citation type="submission" date="2020-03" db="EMBL/GenBank/DDBJ databases">
        <title>The deep terrestrial virosphere.</title>
        <authorList>
            <person name="Holmfeldt K."/>
            <person name="Nilsson E."/>
            <person name="Simone D."/>
            <person name="Lopez-Fernandez M."/>
            <person name="Wu X."/>
            <person name="de Brujin I."/>
            <person name="Lundin D."/>
            <person name="Andersson A."/>
            <person name="Bertilsson S."/>
            <person name="Dopson M."/>
        </authorList>
    </citation>
    <scope>NUCLEOTIDE SEQUENCE</scope>
    <source>
        <strain evidence="7">MM415A02090</strain>
    </source>
</reference>
<dbReference type="GO" id="GO:0016874">
    <property type="term" value="F:ligase activity"/>
    <property type="evidence" value="ECO:0007669"/>
    <property type="project" value="UniProtKB-KW"/>
</dbReference>
<evidence type="ECO:0000313" key="7">
    <source>
        <dbReference type="EMBL" id="QJA74142.1"/>
    </source>
</evidence>
<evidence type="ECO:0000256" key="3">
    <source>
        <dbReference type="ARBA" id="ARBA00022989"/>
    </source>
</evidence>
<feature type="transmembrane region" description="Helical" evidence="5">
    <location>
        <begin position="197"/>
        <end position="215"/>
    </location>
</feature>
<organism evidence="7">
    <name type="scientific">viral metagenome</name>
    <dbReference type="NCBI Taxonomy" id="1070528"/>
    <lineage>
        <taxon>unclassified sequences</taxon>
        <taxon>metagenomes</taxon>
        <taxon>organismal metagenomes</taxon>
    </lineage>
</organism>
<feature type="transmembrane region" description="Helical" evidence="5">
    <location>
        <begin position="222"/>
        <end position="241"/>
    </location>
</feature>
<name>A0A6M3JYK3_9ZZZZ</name>
<dbReference type="AlphaFoldDB" id="A0A6M3JYK3"/>
<keyword evidence="7" id="KW-0436">Ligase</keyword>
<sequence>MDLFFIVLTILIAPIVACPLKFFDGYILPQIGVAAIGISLSSLFWIYNGSFTISFATIAAFIYFMYLMTSCSWSTVQHNSLRDVPLIFLSVFSYLICSTLFQDKNNIVSVSLAVFSVSMFTSLYAIGQKFLFDPLFPERLRSRKDDYGNSKVEDIHPTFRNKDFIDSRAISTLGNTNFASGFFISTTPFICYLSGEISPYFLLSLIVIIGAIFCTTSKAGKLSLLVFLLSFVIIISGRGYLFDLLFYIAEFPILSNIIIFFTLVTGVTYFIILRKENPLKFLSNENDNFNTMLDVENDNQQYWLSTLRYRQKYWKIAFNLIKKRPLQGYGLRTYRKEVYFEQAKINQKDGGKFLRPGYYQTPQPRECHNDFIENFVEGGLVGGILFLSIIFFIICNATIVKDVTLSTKDFFILAGVISALFGMFVEVFFFFPLRLGSSALMFWISLALLQSFTKLEYINININLGIILFLVVMLMAMLWEGVIKPNLGNYFFTKYNFTGIITKKEKYLRKAINYCPRESIFRTHLLIGYLDVFPQEADFHAEILRNHFDGMTPAWSSAFNCGAAKLRRRHFEDAFKFFEESLYFLPSFEDARNRLIQIFPLTPFKRRQITMKQMTEVGIQAVRQGQAEVNALQREISNSQTKFCAVVLNEKLKLNIPIEWAFNPENCQFLSPGEIPADFNVVEIGPTALPLCVKK</sequence>
<keyword evidence="3 5" id="KW-1133">Transmembrane helix</keyword>
<feature type="transmembrane region" description="Helical" evidence="5">
    <location>
        <begin position="108"/>
        <end position="127"/>
    </location>
</feature>
<dbReference type="EMBL" id="MT142077">
    <property type="protein sequence ID" value="QJA74142.1"/>
    <property type="molecule type" value="Genomic_DNA"/>
</dbReference>
<comment type="subcellular location">
    <subcellularLocation>
        <location evidence="1">Membrane</location>
        <topology evidence="1">Multi-pass membrane protein</topology>
    </subcellularLocation>
</comment>
<feature type="transmembrane region" description="Helical" evidence="5">
    <location>
        <begin position="375"/>
        <end position="399"/>
    </location>
</feature>
<protein>
    <submittedName>
        <fullName evidence="7">Putative O-antigen ligase</fullName>
    </submittedName>
</protein>
<evidence type="ECO:0000256" key="5">
    <source>
        <dbReference type="SAM" id="Phobius"/>
    </source>
</evidence>
<keyword evidence="2 5" id="KW-0812">Transmembrane</keyword>
<feature type="domain" description="O-antigen ligase-related" evidence="6">
    <location>
        <begin position="204"/>
        <end position="387"/>
    </location>
</feature>
<proteinExistence type="predicted"/>
<accession>A0A6M3JYK3</accession>
<evidence type="ECO:0000259" key="6">
    <source>
        <dbReference type="Pfam" id="PF04932"/>
    </source>
</evidence>
<gene>
    <name evidence="7" type="ORF">MM415A02090_0005</name>
</gene>
<dbReference type="InterPro" id="IPR007016">
    <property type="entry name" value="O-antigen_ligase-rel_domated"/>
</dbReference>
<evidence type="ECO:0000256" key="4">
    <source>
        <dbReference type="ARBA" id="ARBA00023136"/>
    </source>
</evidence>
<feature type="transmembrane region" description="Helical" evidence="5">
    <location>
        <begin position="253"/>
        <end position="273"/>
    </location>
</feature>
<dbReference type="PANTHER" id="PTHR37422:SF23">
    <property type="entry name" value="TEICHURONIC ACID BIOSYNTHESIS PROTEIN TUAE"/>
    <property type="match status" value="1"/>
</dbReference>
<evidence type="ECO:0000256" key="1">
    <source>
        <dbReference type="ARBA" id="ARBA00004141"/>
    </source>
</evidence>
<evidence type="ECO:0000256" key="2">
    <source>
        <dbReference type="ARBA" id="ARBA00022692"/>
    </source>
</evidence>
<dbReference type="PANTHER" id="PTHR37422">
    <property type="entry name" value="TEICHURONIC ACID BIOSYNTHESIS PROTEIN TUAE"/>
    <property type="match status" value="1"/>
</dbReference>
<dbReference type="Pfam" id="PF04932">
    <property type="entry name" value="Wzy_C"/>
    <property type="match status" value="1"/>
</dbReference>
<keyword evidence="4 5" id="KW-0472">Membrane</keyword>
<feature type="transmembrane region" description="Helical" evidence="5">
    <location>
        <begin position="458"/>
        <end position="479"/>
    </location>
</feature>
<dbReference type="InterPro" id="IPR051533">
    <property type="entry name" value="WaaL-like"/>
</dbReference>
<dbReference type="GO" id="GO:0016020">
    <property type="term" value="C:membrane"/>
    <property type="evidence" value="ECO:0007669"/>
    <property type="project" value="UniProtKB-SubCell"/>
</dbReference>
<feature type="transmembrane region" description="Helical" evidence="5">
    <location>
        <begin position="411"/>
        <end position="430"/>
    </location>
</feature>
<feature type="transmembrane region" description="Helical" evidence="5">
    <location>
        <begin position="53"/>
        <end position="76"/>
    </location>
</feature>